<evidence type="ECO:0000313" key="3">
    <source>
        <dbReference type="Proteomes" id="UP001153954"/>
    </source>
</evidence>
<sequence>MRYELLAFPNEAFLSKSKKRPPFYKISTQFAQFDPHLRLSRCFICNKACTTTWTRIPVPTNTKNFELPSLQNSEHSDLPSSGEIFNPRNEPCPLNQQELNHLVQDLGLAKDAAERIGSPLKENNLLDAR</sequence>
<proteinExistence type="predicted"/>
<dbReference type="EMBL" id="CAKOGL010000013">
    <property type="protein sequence ID" value="CAH2093955.1"/>
    <property type="molecule type" value="Genomic_DNA"/>
</dbReference>
<feature type="region of interest" description="Disordered" evidence="1">
    <location>
        <begin position="65"/>
        <end position="91"/>
    </location>
</feature>
<evidence type="ECO:0000313" key="2">
    <source>
        <dbReference type="EMBL" id="CAH2093955.1"/>
    </source>
</evidence>
<organism evidence="2 3">
    <name type="scientific">Euphydryas editha</name>
    <name type="common">Edith's checkerspot</name>
    <dbReference type="NCBI Taxonomy" id="104508"/>
    <lineage>
        <taxon>Eukaryota</taxon>
        <taxon>Metazoa</taxon>
        <taxon>Ecdysozoa</taxon>
        <taxon>Arthropoda</taxon>
        <taxon>Hexapoda</taxon>
        <taxon>Insecta</taxon>
        <taxon>Pterygota</taxon>
        <taxon>Neoptera</taxon>
        <taxon>Endopterygota</taxon>
        <taxon>Lepidoptera</taxon>
        <taxon>Glossata</taxon>
        <taxon>Ditrysia</taxon>
        <taxon>Papilionoidea</taxon>
        <taxon>Nymphalidae</taxon>
        <taxon>Nymphalinae</taxon>
        <taxon>Euphydryas</taxon>
    </lineage>
</organism>
<keyword evidence="3" id="KW-1185">Reference proteome</keyword>
<gene>
    <name evidence="2" type="ORF">EEDITHA_LOCUS9564</name>
</gene>
<name>A0AAU9U3U9_EUPED</name>
<evidence type="ECO:0000256" key="1">
    <source>
        <dbReference type="SAM" id="MobiDB-lite"/>
    </source>
</evidence>
<protein>
    <submittedName>
        <fullName evidence="2">Uncharacterized protein</fullName>
    </submittedName>
</protein>
<reference evidence="2" key="1">
    <citation type="submission" date="2022-03" db="EMBL/GenBank/DDBJ databases">
        <authorList>
            <person name="Tunstrom K."/>
        </authorList>
    </citation>
    <scope>NUCLEOTIDE SEQUENCE</scope>
</reference>
<comment type="caution">
    <text evidence="2">The sequence shown here is derived from an EMBL/GenBank/DDBJ whole genome shotgun (WGS) entry which is preliminary data.</text>
</comment>
<accession>A0AAU9U3U9</accession>
<dbReference type="Proteomes" id="UP001153954">
    <property type="component" value="Unassembled WGS sequence"/>
</dbReference>
<dbReference type="AlphaFoldDB" id="A0AAU9U3U9"/>